<evidence type="ECO:0000256" key="1">
    <source>
        <dbReference type="SAM" id="Phobius"/>
    </source>
</evidence>
<keyword evidence="3" id="KW-1185">Reference proteome</keyword>
<keyword evidence="1" id="KW-0812">Transmembrane</keyword>
<sequence>MLKNDIILEAFTMVLICFLTFIIGQLLNLRTKTPAREQQHMRWKQEKNQFSVVLTDSEFNTLLDETNYID</sequence>
<keyword evidence="1" id="KW-0472">Membrane</keyword>
<dbReference type="AlphaFoldDB" id="A0A8S1RFW1"/>
<accession>A0A8S1RFW1</accession>
<reference evidence="2" key="1">
    <citation type="submission" date="2021-01" db="EMBL/GenBank/DDBJ databases">
        <authorList>
            <consortium name="Genoscope - CEA"/>
            <person name="William W."/>
        </authorList>
    </citation>
    <scope>NUCLEOTIDE SEQUENCE</scope>
</reference>
<gene>
    <name evidence="2" type="ORF">PSON_ATCC_30995.1.T1650075</name>
</gene>
<protein>
    <submittedName>
        <fullName evidence="2">Uncharacterized protein</fullName>
    </submittedName>
</protein>
<proteinExistence type="predicted"/>
<keyword evidence="1" id="KW-1133">Transmembrane helix</keyword>
<evidence type="ECO:0000313" key="3">
    <source>
        <dbReference type="Proteomes" id="UP000692954"/>
    </source>
</evidence>
<name>A0A8S1RFW1_9CILI</name>
<comment type="caution">
    <text evidence="2">The sequence shown here is derived from an EMBL/GenBank/DDBJ whole genome shotgun (WGS) entry which is preliminary data.</text>
</comment>
<dbReference type="OrthoDB" id="303256at2759"/>
<organism evidence="2 3">
    <name type="scientific">Paramecium sonneborni</name>
    <dbReference type="NCBI Taxonomy" id="65129"/>
    <lineage>
        <taxon>Eukaryota</taxon>
        <taxon>Sar</taxon>
        <taxon>Alveolata</taxon>
        <taxon>Ciliophora</taxon>
        <taxon>Intramacronucleata</taxon>
        <taxon>Oligohymenophorea</taxon>
        <taxon>Peniculida</taxon>
        <taxon>Parameciidae</taxon>
        <taxon>Paramecium</taxon>
    </lineage>
</organism>
<feature type="transmembrane region" description="Helical" evidence="1">
    <location>
        <begin position="6"/>
        <end position="27"/>
    </location>
</feature>
<dbReference type="EMBL" id="CAJJDN010000165">
    <property type="protein sequence ID" value="CAD8126183.1"/>
    <property type="molecule type" value="Genomic_DNA"/>
</dbReference>
<evidence type="ECO:0000313" key="2">
    <source>
        <dbReference type="EMBL" id="CAD8126183.1"/>
    </source>
</evidence>
<dbReference type="Proteomes" id="UP000692954">
    <property type="component" value="Unassembled WGS sequence"/>
</dbReference>